<keyword evidence="2" id="KW-1185">Reference proteome</keyword>
<gene>
    <name evidence="1" type="ORF">QYM36_012801</name>
</gene>
<comment type="caution">
    <text evidence="1">The sequence shown here is derived from an EMBL/GenBank/DDBJ whole genome shotgun (WGS) entry which is preliminary data.</text>
</comment>
<proteinExistence type="predicted"/>
<dbReference type="AlphaFoldDB" id="A0AA88HVU6"/>
<organism evidence="1 2">
    <name type="scientific">Artemia franciscana</name>
    <name type="common">Brine shrimp</name>
    <name type="synonym">Artemia sanfranciscana</name>
    <dbReference type="NCBI Taxonomy" id="6661"/>
    <lineage>
        <taxon>Eukaryota</taxon>
        <taxon>Metazoa</taxon>
        <taxon>Ecdysozoa</taxon>
        <taxon>Arthropoda</taxon>
        <taxon>Crustacea</taxon>
        <taxon>Branchiopoda</taxon>
        <taxon>Anostraca</taxon>
        <taxon>Artemiidae</taxon>
        <taxon>Artemia</taxon>
    </lineage>
</organism>
<dbReference type="Proteomes" id="UP001187531">
    <property type="component" value="Unassembled WGS sequence"/>
</dbReference>
<protein>
    <submittedName>
        <fullName evidence="1">Uncharacterized protein</fullName>
    </submittedName>
</protein>
<accession>A0AA88HVU6</accession>
<reference evidence="1" key="1">
    <citation type="submission" date="2023-07" db="EMBL/GenBank/DDBJ databases">
        <title>Chromosome-level genome assembly of Artemia franciscana.</title>
        <authorList>
            <person name="Jo E."/>
        </authorList>
    </citation>
    <scope>NUCLEOTIDE SEQUENCE</scope>
    <source>
        <tissue evidence="1">Whole body</tissue>
    </source>
</reference>
<dbReference type="EMBL" id="JAVRJZ010000016">
    <property type="protein sequence ID" value="KAK2711797.1"/>
    <property type="molecule type" value="Genomic_DNA"/>
</dbReference>
<evidence type="ECO:0000313" key="1">
    <source>
        <dbReference type="EMBL" id="KAK2711797.1"/>
    </source>
</evidence>
<sequence>MAVSQKNFDEAVKILTEKLDAVIRSQKDINKSIQSLTGEIATLKKYAFDRDIKIGQLEKESEDQKLRCDQLENQMLAILLSLSVAFSPSLAVEIESTMAETPDGQERFIFVTKTVTNLIITTTTTSGGLQTWCYTVVSGLIPVFSTGTFSSAQYLGGNTIFVNSARACRKRRWSFENPFDESLKEILLPSAIAAKEDRTAAVALDKADQDIAAEIESSQELSEKQARLGLSLIHTVTQTLTAVSSIITTTQFRSITLTCTPVNLGISAC</sequence>
<name>A0AA88HVU6_ARTSF</name>
<evidence type="ECO:0000313" key="2">
    <source>
        <dbReference type="Proteomes" id="UP001187531"/>
    </source>
</evidence>